<accession>A0A5N0E7W8</accession>
<dbReference type="InterPro" id="IPR040442">
    <property type="entry name" value="Pyrv_kinase-like_dom_sf"/>
</dbReference>
<keyword evidence="3" id="KW-0479">Metal-binding</keyword>
<evidence type="ECO:0000256" key="4">
    <source>
        <dbReference type="ARBA" id="ARBA00022842"/>
    </source>
</evidence>
<proteinExistence type="inferred from homology"/>
<dbReference type="Pfam" id="PF13714">
    <property type="entry name" value="PEP_mutase"/>
    <property type="match status" value="1"/>
</dbReference>
<sequence length="304" mass="32776">MTGLLAAATSAADKRAAFRAGLASGSIQRFPGAFNPLVAKLIQEIGFEGVYVSGAVVSADLALPDIGLTTLTEVTERGQQIARVTDLPVLIDADTGFGEPMSAARTVTFLEDAGIAGCHFEDQINPKRCGHLDGKGVVPTEEMVSRLRAAISARRDPNFVICARTDAAGIEGIDSAIERAKAYADAGADLIFTEALYSEADFAKFRAAVSIPLLANMTEYGKTELLTAKTLESIGYNAVIYPVSTLRLAMWATENGLREIFAEGTQAGLLDRMQPRSRLYELLQYERYNEFDSDVFNFSLGKDQ</sequence>
<dbReference type="RefSeq" id="WP_150405075.1">
    <property type="nucleotide sequence ID" value="NZ_VXLC01000015.1"/>
</dbReference>
<dbReference type="InterPro" id="IPR039556">
    <property type="entry name" value="ICL/PEPM"/>
</dbReference>
<dbReference type="OrthoDB" id="9771433at2"/>
<gene>
    <name evidence="7" type="primary">prpB</name>
    <name evidence="7" type="ORF">F3087_28190</name>
</gene>
<organism evidence="7 8">
    <name type="scientific">Nocardia colli</name>
    <dbReference type="NCBI Taxonomy" id="2545717"/>
    <lineage>
        <taxon>Bacteria</taxon>
        <taxon>Bacillati</taxon>
        <taxon>Actinomycetota</taxon>
        <taxon>Actinomycetes</taxon>
        <taxon>Mycobacteriales</taxon>
        <taxon>Nocardiaceae</taxon>
        <taxon>Nocardia</taxon>
    </lineage>
</organism>
<dbReference type="AlphaFoldDB" id="A0A5N0E7W8"/>
<dbReference type="GO" id="GO:0019629">
    <property type="term" value="P:propionate catabolic process, 2-methylcitrate cycle"/>
    <property type="evidence" value="ECO:0007669"/>
    <property type="project" value="InterPro"/>
</dbReference>
<dbReference type="UniPathway" id="UPA00946"/>
<name>A0A5N0E7W8_9NOCA</name>
<comment type="function">
    <text evidence="6">Catalyzes the thermodynamically favored C-C bond cleavage of (2R,3S)-2-methylisocitrate to yield pyruvate and succinate.</text>
</comment>
<comment type="similarity">
    <text evidence="2 6">Belongs to the isocitrate lyase/PEP mutase superfamily. Methylisocitrate lyase family.</text>
</comment>
<dbReference type="GO" id="GO:0046421">
    <property type="term" value="F:methylisocitrate lyase activity"/>
    <property type="evidence" value="ECO:0007669"/>
    <property type="project" value="UniProtKB-EC"/>
</dbReference>
<dbReference type="PROSITE" id="PS00161">
    <property type="entry name" value="ISOCITRATE_LYASE"/>
    <property type="match status" value="1"/>
</dbReference>
<reference evidence="7 8" key="1">
    <citation type="submission" date="2019-09" db="EMBL/GenBank/DDBJ databases">
        <authorList>
            <person name="Wang X."/>
        </authorList>
    </citation>
    <scope>NUCLEOTIDE SEQUENCE [LARGE SCALE GENOMIC DNA]</scope>
    <source>
        <strain evidence="7 8">CICC 11023</strain>
    </source>
</reference>
<dbReference type="NCBIfam" id="TIGR02317">
    <property type="entry name" value="prpB"/>
    <property type="match status" value="1"/>
</dbReference>
<evidence type="ECO:0000313" key="7">
    <source>
        <dbReference type="EMBL" id="KAA8885517.1"/>
    </source>
</evidence>
<keyword evidence="5 6" id="KW-0456">Lyase</keyword>
<evidence type="ECO:0000256" key="1">
    <source>
        <dbReference type="ARBA" id="ARBA00001946"/>
    </source>
</evidence>
<dbReference type="GO" id="GO:0046872">
    <property type="term" value="F:metal ion binding"/>
    <property type="evidence" value="ECO:0007669"/>
    <property type="project" value="UniProtKB-KW"/>
</dbReference>
<dbReference type="PANTHER" id="PTHR42905">
    <property type="entry name" value="PHOSPHOENOLPYRUVATE CARBOXYLASE"/>
    <property type="match status" value="1"/>
</dbReference>
<dbReference type="InterPro" id="IPR015813">
    <property type="entry name" value="Pyrv/PenolPyrv_kinase-like_dom"/>
</dbReference>
<dbReference type="InterPro" id="IPR018523">
    <property type="entry name" value="Isocitrate_lyase_ph_CS"/>
</dbReference>
<comment type="pathway">
    <text evidence="6">Organic acid metabolism; propanoate degradation.</text>
</comment>
<dbReference type="Proteomes" id="UP000323876">
    <property type="component" value="Unassembled WGS sequence"/>
</dbReference>
<keyword evidence="4" id="KW-0460">Magnesium</keyword>
<comment type="cofactor">
    <cofactor evidence="1">
        <name>Mg(2+)</name>
        <dbReference type="ChEBI" id="CHEBI:18420"/>
    </cofactor>
</comment>
<evidence type="ECO:0000256" key="6">
    <source>
        <dbReference type="RuleBase" id="RU361121"/>
    </source>
</evidence>
<dbReference type="InterPro" id="IPR012695">
    <property type="entry name" value="PrpB"/>
</dbReference>
<dbReference type="EC" id="4.1.3.30" evidence="6"/>
<evidence type="ECO:0000313" key="8">
    <source>
        <dbReference type="Proteomes" id="UP000323876"/>
    </source>
</evidence>
<comment type="catalytic activity">
    <reaction evidence="6">
        <text>(2S,3R)-3-hydroxybutane-1,2,3-tricarboxylate = pyruvate + succinate</text>
        <dbReference type="Rhea" id="RHEA:16809"/>
        <dbReference type="ChEBI" id="CHEBI:15361"/>
        <dbReference type="ChEBI" id="CHEBI:30031"/>
        <dbReference type="ChEBI" id="CHEBI:57429"/>
        <dbReference type="EC" id="4.1.3.30"/>
    </reaction>
</comment>
<dbReference type="SUPFAM" id="SSF51621">
    <property type="entry name" value="Phosphoenolpyruvate/pyruvate domain"/>
    <property type="match status" value="1"/>
</dbReference>
<dbReference type="PANTHER" id="PTHR42905:SF5">
    <property type="entry name" value="CARBOXYVINYL-CARBOXYPHOSPHONATE PHOSPHORYLMUTASE, CHLOROPLASTIC"/>
    <property type="match status" value="1"/>
</dbReference>
<comment type="caution">
    <text evidence="7">The sequence shown here is derived from an EMBL/GenBank/DDBJ whole genome shotgun (WGS) entry which is preliminary data.</text>
</comment>
<protein>
    <recommendedName>
        <fullName evidence="6">Methylisocitrate lyase</fullName>
        <ecNumber evidence="6">4.1.3.30</ecNumber>
    </recommendedName>
</protein>
<dbReference type="Gene3D" id="3.20.20.60">
    <property type="entry name" value="Phosphoenolpyruvate-binding domains"/>
    <property type="match status" value="1"/>
</dbReference>
<evidence type="ECO:0000256" key="3">
    <source>
        <dbReference type="ARBA" id="ARBA00022723"/>
    </source>
</evidence>
<keyword evidence="8" id="KW-1185">Reference proteome</keyword>
<evidence type="ECO:0000256" key="2">
    <source>
        <dbReference type="ARBA" id="ARBA00009282"/>
    </source>
</evidence>
<dbReference type="CDD" id="cd00377">
    <property type="entry name" value="ICL_PEPM"/>
    <property type="match status" value="1"/>
</dbReference>
<evidence type="ECO:0000256" key="5">
    <source>
        <dbReference type="ARBA" id="ARBA00023239"/>
    </source>
</evidence>
<dbReference type="EMBL" id="VXLC01000015">
    <property type="protein sequence ID" value="KAA8885517.1"/>
    <property type="molecule type" value="Genomic_DNA"/>
</dbReference>